<protein>
    <submittedName>
        <fullName evidence="4">Alpha/beta hydrolase</fullName>
    </submittedName>
</protein>
<feature type="transmembrane region" description="Helical" evidence="2">
    <location>
        <begin position="72"/>
        <end position="91"/>
    </location>
</feature>
<dbReference type="InterPro" id="IPR000073">
    <property type="entry name" value="AB_hydrolase_1"/>
</dbReference>
<dbReference type="Proteomes" id="UP001626628">
    <property type="component" value="Chromosome"/>
</dbReference>
<dbReference type="PRINTS" id="PR00111">
    <property type="entry name" value="ABHYDROLASE"/>
</dbReference>
<dbReference type="InterPro" id="IPR029058">
    <property type="entry name" value="AB_hydrolase_fold"/>
</dbReference>
<sequence>MTPTNRPPVVLLHALPLDSSMWDTQARRLRARGHPVLTYDQRGFGGTPLGTDPPSLDLVADDLARRMDRRGMTRAVVVGASMGGYVAMAFLRRHRARVLGLGLLSTRGTADTAKAAAERRGFAERILDDSLRDQLVARTTPMLLGATTRAEAPDTVARVVSLAAAAAPEAVAWAQRAIAARPGAMDDLRTTDVPALVVAGEEDELVSLHEARHLTSTLPQGRLVTVPRAGHLPPVEAPQRTTDALVELLDTVGAAERNGADAC</sequence>
<keyword evidence="2" id="KW-0812">Transmembrane</keyword>
<reference evidence="4 5" key="1">
    <citation type="submission" date="2024-03" db="EMBL/GenBank/DDBJ databases">
        <title>The complete genome of Streptomyces sirii sp.nov.</title>
        <authorList>
            <person name="Zakalyukina Y.V."/>
            <person name="Belik A.R."/>
            <person name="Biryukov M.V."/>
            <person name="Baturina O.A."/>
            <person name="Kabilov M.R."/>
        </authorList>
    </citation>
    <scope>NUCLEOTIDE SEQUENCE [LARGE SCALE GENOMIC DNA]</scope>
    <source>
        <strain evidence="4 5">BP-8</strain>
    </source>
</reference>
<evidence type="ECO:0000256" key="2">
    <source>
        <dbReference type="SAM" id="Phobius"/>
    </source>
</evidence>
<dbReference type="Pfam" id="PF00561">
    <property type="entry name" value="Abhydrolase_1"/>
    <property type="match status" value="1"/>
</dbReference>
<dbReference type="PANTHER" id="PTHR43798">
    <property type="entry name" value="MONOACYLGLYCEROL LIPASE"/>
    <property type="match status" value="1"/>
</dbReference>
<organism evidence="4 5">
    <name type="scientific">Streptomyces sirii</name>
    <dbReference type="NCBI Taxonomy" id="3127701"/>
    <lineage>
        <taxon>Bacteria</taxon>
        <taxon>Bacillati</taxon>
        <taxon>Actinomycetota</taxon>
        <taxon>Actinomycetes</taxon>
        <taxon>Kitasatosporales</taxon>
        <taxon>Streptomycetaceae</taxon>
        <taxon>Streptomyces</taxon>
    </lineage>
</organism>
<dbReference type="Gene3D" id="3.40.50.1820">
    <property type="entry name" value="alpha/beta hydrolase"/>
    <property type="match status" value="1"/>
</dbReference>
<feature type="domain" description="AB hydrolase-1" evidence="3">
    <location>
        <begin position="7"/>
        <end position="237"/>
    </location>
</feature>
<evidence type="ECO:0000259" key="3">
    <source>
        <dbReference type="Pfam" id="PF00561"/>
    </source>
</evidence>
<evidence type="ECO:0000313" key="4">
    <source>
        <dbReference type="EMBL" id="WXK80386.1"/>
    </source>
</evidence>
<dbReference type="RefSeq" id="WP_407288448.1">
    <property type="nucleotide sequence ID" value="NZ_CP147982.1"/>
</dbReference>
<dbReference type="GO" id="GO:0016787">
    <property type="term" value="F:hydrolase activity"/>
    <property type="evidence" value="ECO:0007669"/>
    <property type="project" value="UniProtKB-KW"/>
</dbReference>
<name>A0ABZ2QY58_9ACTN</name>
<keyword evidence="2" id="KW-1133">Transmembrane helix</keyword>
<keyword evidence="5" id="KW-1185">Reference proteome</keyword>
<dbReference type="EMBL" id="CP147982">
    <property type="protein sequence ID" value="WXK80386.1"/>
    <property type="molecule type" value="Genomic_DNA"/>
</dbReference>
<evidence type="ECO:0000256" key="1">
    <source>
        <dbReference type="ARBA" id="ARBA00022801"/>
    </source>
</evidence>
<accession>A0ABZ2QY58</accession>
<keyword evidence="2" id="KW-0472">Membrane</keyword>
<gene>
    <name evidence="4" type="ORF">WAB15_32680</name>
</gene>
<evidence type="ECO:0000313" key="5">
    <source>
        <dbReference type="Proteomes" id="UP001626628"/>
    </source>
</evidence>
<dbReference type="PANTHER" id="PTHR43798:SF31">
    <property type="entry name" value="AB HYDROLASE SUPERFAMILY PROTEIN YCLE"/>
    <property type="match status" value="1"/>
</dbReference>
<dbReference type="SUPFAM" id="SSF53474">
    <property type="entry name" value="alpha/beta-Hydrolases"/>
    <property type="match status" value="1"/>
</dbReference>
<proteinExistence type="predicted"/>
<keyword evidence="1 4" id="KW-0378">Hydrolase</keyword>
<dbReference type="InterPro" id="IPR050266">
    <property type="entry name" value="AB_hydrolase_sf"/>
</dbReference>